<gene>
    <name evidence="1" type="ORF">V5G21_09230</name>
</gene>
<dbReference type="Proteomes" id="UP001341136">
    <property type="component" value="Chromosome"/>
</dbReference>
<accession>A0ABZ2D2W1</accession>
<reference evidence="1 2" key="1">
    <citation type="submission" date="2024-01" db="EMBL/GenBank/DDBJ databases">
        <title>Culturomics analysis of mouse respiratory tract.</title>
        <authorList>
            <person name="Phillips A.M."/>
            <person name="Collette N.M."/>
            <person name="Mageeney C.M."/>
            <person name="Sinha A."/>
            <person name="Hern K.E."/>
            <person name="Arkin A.P."/>
            <person name="Williams K.P."/>
            <person name="Branda S."/>
        </authorList>
    </citation>
    <scope>NUCLEOTIDE SEQUENCE [LARGE SCALE GENOMIC DNA]</scope>
    <source>
        <strain evidence="1 2">CP20</strain>
    </source>
</reference>
<dbReference type="EMBL" id="CP144921">
    <property type="protein sequence ID" value="WWA31970.1"/>
    <property type="molecule type" value="Genomic_DNA"/>
</dbReference>
<evidence type="ECO:0000313" key="2">
    <source>
        <dbReference type="Proteomes" id="UP001341136"/>
    </source>
</evidence>
<organism evidence="1 2">
    <name type="scientific">Shouchella rhizosphaerae</name>
    <dbReference type="NCBI Taxonomy" id="866786"/>
    <lineage>
        <taxon>Bacteria</taxon>
        <taxon>Bacillati</taxon>
        <taxon>Bacillota</taxon>
        <taxon>Bacilli</taxon>
        <taxon>Bacillales</taxon>
        <taxon>Bacillaceae</taxon>
        <taxon>Shouchella</taxon>
    </lineage>
</organism>
<proteinExistence type="predicted"/>
<evidence type="ECO:0000313" key="1">
    <source>
        <dbReference type="EMBL" id="WWA31970.1"/>
    </source>
</evidence>
<sequence>MYTFYPEVTLLLEKDVNQKERMFYLKDSWLVPKIGPRPPFYAYPRYGPSYPII</sequence>
<name>A0ABZ2D2W1_9BACI</name>
<dbReference type="GeneID" id="86928468"/>
<keyword evidence="2" id="KW-1185">Reference proteome</keyword>
<protein>
    <submittedName>
        <fullName evidence="1">Uncharacterized protein</fullName>
    </submittedName>
</protein>
<dbReference type="RefSeq" id="WP_167369563.1">
    <property type="nucleotide sequence ID" value="NZ_CP144921.1"/>
</dbReference>